<feature type="region of interest" description="Disordered" evidence="1">
    <location>
        <begin position="144"/>
        <end position="167"/>
    </location>
</feature>
<gene>
    <name evidence="3" type="ORF">BV898_18533</name>
</gene>
<dbReference type="InterPro" id="IPR011598">
    <property type="entry name" value="bHLH_dom"/>
</dbReference>
<dbReference type="EMBL" id="MTYJ01000372">
    <property type="protein sequence ID" value="OWA54116.1"/>
    <property type="molecule type" value="Genomic_DNA"/>
</dbReference>
<dbReference type="Pfam" id="PF00010">
    <property type="entry name" value="HLH"/>
    <property type="match status" value="1"/>
</dbReference>
<dbReference type="PANTHER" id="PTHR23349">
    <property type="entry name" value="BASIC HELIX-LOOP-HELIX TRANSCRIPTION FACTOR, TWIST"/>
    <property type="match status" value="1"/>
</dbReference>
<dbReference type="SUPFAM" id="SSF47459">
    <property type="entry name" value="HLH, helix-loop-helix DNA-binding domain"/>
    <property type="match status" value="1"/>
</dbReference>
<dbReference type="Proteomes" id="UP000192578">
    <property type="component" value="Unassembled WGS sequence"/>
</dbReference>
<dbReference type="Gene3D" id="4.10.280.10">
    <property type="entry name" value="Helix-loop-helix DNA-binding domain"/>
    <property type="match status" value="1"/>
</dbReference>
<organism evidence="3 4">
    <name type="scientific">Hypsibius exemplaris</name>
    <name type="common">Freshwater tardigrade</name>
    <dbReference type="NCBI Taxonomy" id="2072580"/>
    <lineage>
        <taxon>Eukaryota</taxon>
        <taxon>Metazoa</taxon>
        <taxon>Ecdysozoa</taxon>
        <taxon>Tardigrada</taxon>
        <taxon>Eutardigrada</taxon>
        <taxon>Parachela</taxon>
        <taxon>Hypsibioidea</taxon>
        <taxon>Hypsibiidae</taxon>
        <taxon>Hypsibius</taxon>
    </lineage>
</organism>
<dbReference type="GO" id="GO:0032502">
    <property type="term" value="P:developmental process"/>
    <property type="evidence" value="ECO:0007669"/>
    <property type="project" value="TreeGrafter"/>
</dbReference>
<feature type="domain" description="BHLH" evidence="2">
    <location>
        <begin position="45"/>
        <end position="97"/>
    </location>
</feature>
<dbReference type="PANTHER" id="PTHR23349:SF42">
    <property type="entry name" value="BHLH DOMAIN-CONTAINING PROTEIN"/>
    <property type="match status" value="1"/>
</dbReference>
<dbReference type="PROSITE" id="PS50888">
    <property type="entry name" value="BHLH"/>
    <property type="match status" value="1"/>
</dbReference>
<evidence type="ECO:0000259" key="2">
    <source>
        <dbReference type="PROSITE" id="PS50888"/>
    </source>
</evidence>
<accession>A0A9X6NPB9</accession>
<comment type="caution">
    <text evidence="3">The sequence shown here is derived from an EMBL/GenBank/DDBJ whole genome shotgun (WGS) entry which is preliminary data.</text>
</comment>
<dbReference type="AlphaFoldDB" id="A0A9X6NPB9"/>
<proteinExistence type="predicted"/>
<evidence type="ECO:0000313" key="3">
    <source>
        <dbReference type="EMBL" id="OWA54116.1"/>
    </source>
</evidence>
<name>A0A9X6NPB9_HYPEX</name>
<evidence type="ECO:0000256" key="1">
    <source>
        <dbReference type="SAM" id="MobiDB-lite"/>
    </source>
</evidence>
<dbReference type="InterPro" id="IPR036638">
    <property type="entry name" value="HLH_DNA-bd_sf"/>
</dbReference>
<dbReference type="OrthoDB" id="6106870at2759"/>
<evidence type="ECO:0000313" key="4">
    <source>
        <dbReference type="Proteomes" id="UP000192578"/>
    </source>
</evidence>
<keyword evidence="4" id="KW-1185">Reference proteome</keyword>
<dbReference type="SMART" id="SM00353">
    <property type="entry name" value="HLH"/>
    <property type="match status" value="1"/>
</dbReference>
<dbReference type="GO" id="GO:0000981">
    <property type="term" value="F:DNA-binding transcription factor activity, RNA polymerase II-specific"/>
    <property type="evidence" value="ECO:0007669"/>
    <property type="project" value="TreeGrafter"/>
</dbReference>
<dbReference type="GO" id="GO:0000977">
    <property type="term" value="F:RNA polymerase II transcription regulatory region sequence-specific DNA binding"/>
    <property type="evidence" value="ECO:0007669"/>
    <property type="project" value="TreeGrafter"/>
</dbReference>
<sequence length="167" mass="18468">MNSNCLHPCSRTHPYFHPGLGDARQRPVVLEPRKHLPMKLRVQHTKGASPAANIPKRTHSINAAFVDLRSLIPTEPRDRKLSKIETLQLAAGYILHLWISLNCGGDGGDGQSDQSPEEATKGEILQHRFQAAVPVGMLVEAETRLQNNEGRSTGKRNGAKKQTWEIA</sequence>
<reference evidence="4" key="1">
    <citation type="submission" date="2017-01" db="EMBL/GenBank/DDBJ databases">
        <title>Comparative genomics of anhydrobiosis in the tardigrade Hypsibius dujardini.</title>
        <authorList>
            <person name="Yoshida Y."/>
            <person name="Koutsovoulos G."/>
            <person name="Laetsch D."/>
            <person name="Stevens L."/>
            <person name="Kumar S."/>
            <person name="Horikawa D."/>
            <person name="Ishino K."/>
            <person name="Komine S."/>
            <person name="Tomita M."/>
            <person name="Blaxter M."/>
            <person name="Arakawa K."/>
        </authorList>
    </citation>
    <scope>NUCLEOTIDE SEQUENCE [LARGE SCALE GENOMIC DNA]</scope>
    <source>
        <strain evidence="4">Z151</strain>
    </source>
</reference>
<protein>
    <recommendedName>
        <fullName evidence="2">BHLH domain-containing protein</fullName>
    </recommendedName>
</protein>
<dbReference type="InterPro" id="IPR050283">
    <property type="entry name" value="E-box_TF_Regulators"/>
</dbReference>
<dbReference type="GO" id="GO:0046983">
    <property type="term" value="F:protein dimerization activity"/>
    <property type="evidence" value="ECO:0007669"/>
    <property type="project" value="InterPro"/>
</dbReference>